<feature type="region of interest" description="Disordered" evidence="1">
    <location>
        <begin position="23"/>
        <end position="67"/>
    </location>
</feature>
<name>A0A915K1Z9_ROMCU</name>
<dbReference type="WBParaSite" id="nRc.2.0.1.t32245-RA">
    <property type="protein sequence ID" value="nRc.2.0.1.t32245-RA"/>
    <property type="gene ID" value="nRc.2.0.1.g32245"/>
</dbReference>
<proteinExistence type="predicted"/>
<evidence type="ECO:0000313" key="3">
    <source>
        <dbReference type="WBParaSite" id="nRc.2.0.1.t32245-RA"/>
    </source>
</evidence>
<dbReference type="Proteomes" id="UP000887565">
    <property type="component" value="Unplaced"/>
</dbReference>
<reference evidence="3" key="1">
    <citation type="submission" date="2022-11" db="UniProtKB">
        <authorList>
            <consortium name="WormBaseParasite"/>
        </authorList>
    </citation>
    <scope>IDENTIFICATION</scope>
</reference>
<keyword evidence="2" id="KW-1185">Reference proteome</keyword>
<organism evidence="2 3">
    <name type="scientific">Romanomermis culicivorax</name>
    <name type="common">Nematode worm</name>
    <dbReference type="NCBI Taxonomy" id="13658"/>
    <lineage>
        <taxon>Eukaryota</taxon>
        <taxon>Metazoa</taxon>
        <taxon>Ecdysozoa</taxon>
        <taxon>Nematoda</taxon>
        <taxon>Enoplea</taxon>
        <taxon>Dorylaimia</taxon>
        <taxon>Mermithida</taxon>
        <taxon>Mermithoidea</taxon>
        <taxon>Mermithidae</taxon>
        <taxon>Romanomermis</taxon>
    </lineage>
</organism>
<dbReference type="AlphaFoldDB" id="A0A915K1Z9"/>
<evidence type="ECO:0000256" key="1">
    <source>
        <dbReference type="SAM" id="MobiDB-lite"/>
    </source>
</evidence>
<protein>
    <submittedName>
        <fullName evidence="3">Uncharacterized protein</fullName>
    </submittedName>
</protein>
<evidence type="ECO:0000313" key="2">
    <source>
        <dbReference type="Proteomes" id="UP000887565"/>
    </source>
</evidence>
<accession>A0A915K1Z9</accession>
<sequence length="192" mass="20106">IIRCPDGTVIVTNGRDQVKRFEHHSSAPDEDQQLQQQHQHHAVVRPSSSSSRDSLSADHNQNGKPCEVEVGVSPSSIAAHQMTVDGAFSNNVSVIQCNSQAVGMDPQSLAAAQQQQTAAFLAAYGTNALVGPHGNLSLAHHPSSVAHGIPPLYGGGGLFPTAAVTYDANGPSMSNYYHTLYSANNPGSASNL</sequence>